<dbReference type="InterPro" id="IPR001296">
    <property type="entry name" value="Glyco_trans_1"/>
</dbReference>
<dbReference type="GO" id="GO:0016757">
    <property type="term" value="F:glycosyltransferase activity"/>
    <property type="evidence" value="ECO:0007669"/>
    <property type="project" value="UniProtKB-KW"/>
</dbReference>
<dbReference type="RefSeq" id="WP_255229005.1">
    <property type="nucleotide sequence ID" value="NZ_JAJEKE010000023.1"/>
</dbReference>
<feature type="domain" description="Glycosyl transferase family 1" evidence="1">
    <location>
        <begin position="193"/>
        <end position="348"/>
    </location>
</feature>
<dbReference type="Proteomes" id="UP001651880">
    <property type="component" value="Unassembled WGS sequence"/>
</dbReference>
<evidence type="ECO:0000259" key="1">
    <source>
        <dbReference type="Pfam" id="PF00534"/>
    </source>
</evidence>
<proteinExistence type="predicted"/>
<dbReference type="Gene3D" id="3.40.50.2000">
    <property type="entry name" value="Glycogen Phosphorylase B"/>
    <property type="match status" value="2"/>
</dbReference>
<dbReference type="SUPFAM" id="SSF53756">
    <property type="entry name" value="UDP-Glycosyltransferase/glycogen phosphorylase"/>
    <property type="match status" value="1"/>
</dbReference>
<gene>
    <name evidence="3" type="ORF">LJD61_18285</name>
</gene>
<dbReference type="Pfam" id="PF13439">
    <property type="entry name" value="Glyco_transf_4"/>
    <property type="match status" value="1"/>
</dbReference>
<accession>A0ABT1NJL8</accession>
<evidence type="ECO:0000313" key="3">
    <source>
        <dbReference type="EMBL" id="MCQ1531465.1"/>
    </source>
</evidence>
<name>A0ABT1NJL8_9FIRM</name>
<organism evidence="3 4">
    <name type="scientific">Lutispora saccharofermentans</name>
    <dbReference type="NCBI Taxonomy" id="3024236"/>
    <lineage>
        <taxon>Bacteria</taxon>
        <taxon>Bacillati</taxon>
        <taxon>Bacillota</taxon>
        <taxon>Clostridia</taxon>
        <taxon>Lutisporales</taxon>
        <taxon>Lutisporaceae</taxon>
        <taxon>Lutispora</taxon>
    </lineage>
</organism>
<keyword evidence="4" id="KW-1185">Reference proteome</keyword>
<comment type="caution">
    <text evidence="3">The sequence shown here is derived from an EMBL/GenBank/DDBJ whole genome shotgun (WGS) entry which is preliminary data.</text>
</comment>
<dbReference type="PANTHER" id="PTHR12526">
    <property type="entry name" value="GLYCOSYLTRANSFERASE"/>
    <property type="match status" value="1"/>
</dbReference>
<dbReference type="EMBL" id="JAJEKE010000023">
    <property type="protein sequence ID" value="MCQ1531465.1"/>
    <property type="molecule type" value="Genomic_DNA"/>
</dbReference>
<feature type="domain" description="Glycosyltransferase subfamily 4-like N-terminal" evidence="2">
    <location>
        <begin position="13"/>
        <end position="172"/>
    </location>
</feature>
<reference evidence="3 4" key="1">
    <citation type="submission" date="2021-10" db="EMBL/GenBank/DDBJ databases">
        <title>Lutispora strain m25 sp. nov., a thermophilic, non-spore-forming bacterium isolated from a lab-scale methanogenic bioreactor digesting anaerobic sludge.</title>
        <authorList>
            <person name="El Houari A."/>
            <person name="Mcdonald J."/>
        </authorList>
    </citation>
    <scope>NUCLEOTIDE SEQUENCE [LARGE SCALE GENOMIC DNA]</scope>
    <source>
        <strain evidence="4">m25</strain>
    </source>
</reference>
<dbReference type="Pfam" id="PF00534">
    <property type="entry name" value="Glycos_transf_1"/>
    <property type="match status" value="1"/>
</dbReference>
<sequence length="384" mass="43357">MKKVLHLISGGDVGGAKTHVLTLVKELQKNLTVKIVCFMEGPFAQEARDMGIDIMVLPQQRRYDLKVIDTLVKLIKDEGFTLIHSHGARANFITRFIKNKLPIPCVTTIHSDFMLDFKGNLYKHIIYTNLNVFALKKFDYFIAVSESFKEMLIGRGFPADKIFTVYNGMDFDEDISYKSREKFLEERGLISLKDKKLIGILARLHPVKGHEIFIKAAADILAANKDIHFLITGESTEMPALDDLIKQLGIEDNVHFIGFGDAPYDILNAIDINVLTSYSESFPYALLEGARLEKPTISSAVGGIPMLIEDGENGYLFKAGDSNELSRKLSLMIEDEARSKAMGKALYKKADKNYSLKNLALNHINIYDIMLENKKERNTDENNR</sequence>
<keyword evidence="3" id="KW-0328">Glycosyltransferase</keyword>
<dbReference type="PANTHER" id="PTHR12526:SF638">
    <property type="entry name" value="SPORE COAT PROTEIN SA"/>
    <property type="match status" value="1"/>
</dbReference>
<keyword evidence="3" id="KW-0808">Transferase</keyword>
<evidence type="ECO:0000259" key="2">
    <source>
        <dbReference type="Pfam" id="PF13439"/>
    </source>
</evidence>
<dbReference type="InterPro" id="IPR028098">
    <property type="entry name" value="Glyco_trans_4-like_N"/>
</dbReference>
<evidence type="ECO:0000313" key="4">
    <source>
        <dbReference type="Proteomes" id="UP001651880"/>
    </source>
</evidence>
<protein>
    <submittedName>
        <fullName evidence="3">Glycosyltransferase</fullName>
        <ecNumber evidence="3">2.4.-.-</ecNumber>
    </submittedName>
</protein>
<dbReference type="EC" id="2.4.-.-" evidence="3"/>